<feature type="domain" description="Helicase C-terminal" evidence="6">
    <location>
        <begin position="870"/>
        <end position="1015"/>
    </location>
</feature>
<keyword evidence="3" id="KW-0862">Zinc</keyword>
<dbReference type="Pfam" id="PF00176">
    <property type="entry name" value="SNF2-rel_dom"/>
    <property type="match status" value="1"/>
</dbReference>
<sequence>MSSQLSKEQLLALFEEIKQEQSSQFPLSDRFLKQYFNSAMLTKAKEYLNDDQISFLEHSEDFSRIDAQVLGNYGNTFTQHIKIEQVKGTPSVEAQCSCSNNPKCRHIAAVLLKLKVDHSGGFGESFLVNDWFNELSALQQSTDLDASNVLLFVLEQRGNEVLLNPKMSPHKPDGHYPLGRVLTEKQLNAHVPPKDILESDYRLFSWVRSQNTPGHFELSGKWGFAALQQLASTKRCFFGNSRKPLQFGHMQHLHFSWQIENNDFKLVSHLSEVEQWLLIKSDPPVYLDTENMLLGRIESELSAKEIAHLHTMPTIQKDKIEAVIKRFQDIFADNVIPPPQGYENLIDKNKLVAKLSVNEREYTHLTLSLFDSAKKYSTEKQLNRCEKMLLGLGFEAQGGGFKLPVEDEVAYHWYNCEVRPYLQGKMWQVEEIQSAKKVLLPKVTLQLKRDKKHHVIGRVMFDDRQILLDWDKAPCHEVNSIANTFQYVQIAQQYYAISKGVYEELLLLKSRFSYYLSSSQFKFPLSYAKKLFELDCVESVSDDARLLDYLAELDKPINTNAAALADGQGRFTLRDYQLQGVNWLKFLNRHQLGGILADDMGLGKTLQVIAYFISQHNTLVTKPSLIVCPTSLVGNWQNEFKKFAPHLPVLTVHGSNRDKQLNQVAQARFIITTYPLLKRDLAHYSELHFDSIVLDEAQYIKNETAQISKCVKQLSAEFKLCMSGTPVENNLMELKSLLDFVMPDVLGTKQQFKQNFQLPIEKERDSKRAKELQSLIAPFILRRTKSEVVRELPAKTELIKKLEFMPEQASLYQHVQGQIETSLIDLFKEQGVESSKLAFLDALLKLRQICCHPELVDKTGAHQQSTKFKWLKEHLPILLKEGRKIIIFSQFTTVLDMISELCEEIQIPFTKLTGQTRHRDKAIARFTEGEVDVFLISLKAGGTGLNLTQADTVIHFDPWWNPAVENQATDRAYRIGQDKPVFVYKLIVANSIEQKVYQMQKDKQALVDALFADTGVNLNQFNEAQMLELIKS</sequence>
<name>A0A0C1QLG1_9GAMM</name>
<dbReference type="InterPro" id="IPR027417">
    <property type="entry name" value="P-loop_NTPase"/>
</dbReference>
<dbReference type="OrthoDB" id="9760715at2"/>
<evidence type="ECO:0000259" key="4">
    <source>
        <dbReference type="PROSITE" id="PS50966"/>
    </source>
</evidence>
<dbReference type="InterPro" id="IPR007527">
    <property type="entry name" value="Znf_SWIM"/>
</dbReference>
<dbReference type="Proteomes" id="UP000031327">
    <property type="component" value="Unassembled WGS sequence"/>
</dbReference>
<feature type="domain" description="Helicase ATP-binding" evidence="5">
    <location>
        <begin position="585"/>
        <end position="744"/>
    </location>
</feature>
<dbReference type="GO" id="GO:0005524">
    <property type="term" value="F:ATP binding"/>
    <property type="evidence" value="ECO:0007669"/>
    <property type="project" value="InterPro"/>
</dbReference>
<dbReference type="PANTHER" id="PTHR10799">
    <property type="entry name" value="SNF2/RAD54 HELICASE FAMILY"/>
    <property type="match status" value="1"/>
</dbReference>
<dbReference type="PROSITE" id="PS51192">
    <property type="entry name" value="HELICASE_ATP_BIND_1"/>
    <property type="match status" value="1"/>
</dbReference>
<dbReference type="PROSITE" id="PS51194">
    <property type="entry name" value="HELICASE_CTER"/>
    <property type="match status" value="1"/>
</dbReference>
<evidence type="ECO:0000256" key="2">
    <source>
        <dbReference type="ARBA" id="ARBA00022806"/>
    </source>
</evidence>
<keyword evidence="2 7" id="KW-0547">Nucleotide-binding</keyword>
<dbReference type="AlphaFoldDB" id="A0A0C1QLG1"/>
<dbReference type="InterPro" id="IPR000330">
    <property type="entry name" value="SNF2_N"/>
</dbReference>
<dbReference type="InterPro" id="IPR001650">
    <property type="entry name" value="Helicase_C-like"/>
</dbReference>
<dbReference type="SUPFAM" id="SSF52540">
    <property type="entry name" value="P-loop containing nucleoside triphosphate hydrolases"/>
    <property type="match status" value="2"/>
</dbReference>
<dbReference type="InterPro" id="IPR049730">
    <property type="entry name" value="SNF2/RAD54-like_C"/>
</dbReference>
<dbReference type="SMART" id="SM00487">
    <property type="entry name" value="DEXDc"/>
    <property type="match status" value="1"/>
</dbReference>
<dbReference type="CDD" id="cd18012">
    <property type="entry name" value="DEXQc_arch_SWI2_SNF2"/>
    <property type="match status" value="1"/>
</dbReference>
<keyword evidence="3" id="KW-0863">Zinc-finger</keyword>
<dbReference type="GO" id="GO:0004386">
    <property type="term" value="F:helicase activity"/>
    <property type="evidence" value="ECO:0007669"/>
    <property type="project" value="UniProtKB-KW"/>
</dbReference>
<dbReference type="InterPro" id="IPR014001">
    <property type="entry name" value="Helicase_ATP-bd"/>
</dbReference>
<dbReference type="CDD" id="cd18793">
    <property type="entry name" value="SF2_C_SNF"/>
    <property type="match status" value="1"/>
</dbReference>
<dbReference type="Gene3D" id="3.40.50.10810">
    <property type="entry name" value="Tandem AAA-ATPase domain"/>
    <property type="match status" value="1"/>
</dbReference>
<dbReference type="SMART" id="SM00490">
    <property type="entry name" value="HELICc"/>
    <property type="match status" value="1"/>
</dbReference>
<keyword evidence="3" id="KW-0479">Metal-binding</keyword>
<keyword evidence="2 7" id="KW-0067">ATP-binding</keyword>
<feature type="domain" description="SWIM-type" evidence="4">
    <location>
        <begin position="81"/>
        <end position="115"/>
    </location>
</feature>
<evidence type="ECO:0000256" key="3">
    <source>
        <dbReference type="PROSITE-ProRule" id="PRU00325"/>
    </source>
</evidence>
<keyword evidence="1" id="KW-0378">Hydrolase</keyword>
<evidence type="ECO:0000259" key="6">
    <source>
        <dbReference type="PROSITE" id="PS51194"/>
    </source>
</evidence>
<accession>A0A0C1QLG1</accession>
<dbReference type="InterPro" id="IPR038718">
    <property type="entry name" value="SNF2-like_sf"/>
</dbReference>
<organism evidence="7 8">
    <name type="scientific">Pseudoalteromonas luteoviolacea</name>
    <dbReference type="NCBI Taxonomy" id="43657"/>
    <lineage>
        <taxon>Bacteria</taxon>
        <taxon>Pseudomonadati</taxon>
        <taxon>Pseudomonadota</taxon>
        <taxon>Gammaproteobacteria</taxon>
        <taxon>Alteromonadales</taxon>
        <taxon>Pseudoalteromonadaceae</taxon>
        <taxon>Pseudoalteromonas</taxon>
    </lineage>
</organism>
<dbReference type="Pfam" id="PF00271">
    <property type="entry name" value="Helicase_C"/>
    <property type="match status" value="1"/>
</dbReference>
<evidence type="ECO:0000313" key="8">
    <source>
        <dbReference type="Proteomes" id="UP000031327"/>
    </source>
</evidence>
<dbReference type="GO" id="GO:0008270">
    <property type="term" value="F:zinc ion binding"/>
    <property type="evidence" value="ECO:0007669"/>
    <property type="project" value="UniProtKB-KW"/>
</dbReference>
<keyword evidence="2 7" id="KW-0347">Helicase</keyword>
<protein>
    <submittedName>
        <fullName evidence="7">DNA helicase</fullName>
    </submittedName>
</protein>
<dbReference type="EMBL" id="JWIC01000007">
    <property type="protein sequence ID" value="KID55922.1"/>
    <property type="molecule type" value="Genomic_DNA"/>
</dbReference>
<evidence type="ECO:0000259" key="5">
    <source>
        <dbReference type="PROSITE" id="PS51192"/>
    </source>
</evidence>
<dbReference type="PROSITE" id="PS50966">
    <property type="entry name" value="ZF_SWIM"/>
    <property type="match status" value="1"/>
</dbReference>
<evidence type="ECO:0000313" key="7">
    <source>
        <dbReference type="EMBL" id="KID55922.1"/>
    </source>
</evidence>
<reference evidence="7 8" key="1">
    <citation type="submission" date="2014-12" db="EMBL/GenBank/DDBJ databases">
        <title>Draft Genome Sequence of Pseudoalteromonas luteoviolacea HI1.</title>
        <authorList>
            <person name="Asahina A.Y."/>
            <person name="Hadfield M.G."/>
        </authorList>
    </citation>
    <scope>NUCLEOTIDE SEQUENCE [LARGE SCALE GENOMIC DNA]</scope>
    <source>
        <strain evidence="7 8">HI1</strain>
    </source>
</reference>
<dbReference type="Pfam" id="PF04434">
    <property type="entry name" value="SWIM"/>
    <property type="match status" value="1"/>
</dbReference>
<evidence type="ECO:0000256" key="1">
    <source>
        <dbReference type="ARBA" id="ARBA00022801"/>
    </source>
</evidence>
<gene>
    <name evidence="7" type="ORF">JF50_16420</name>
</gene>
<proteinExistence type="predicted"/>
<dbReference type="GO" id="GO:0016787">
    <property type="term" value="F:hydrolase activity"/>
    <property type="evidence" value="ECO:0007669"/>
    <property type="project" value="UniProtKB-KW"/>
</dbReference>
<comment type="caution">
    <text evidence="7">The sequence shown here is derived from an EMBL/GenBank/DDBJ whole genome shotgun (WGS) entry which is preliminary data.</text>
</comment>
<dbReference type="Gene3D" id="3.40.50.300">
    <property type="entry name" value="P-loop containing nucleotide triphosphate hydrolases"/>
    <property type="match status" value="1"/>
</dbReference>
<dbReference type="RefSeq" id="WP_039610494.1">
    <property type="nucleotide sequence ID" value="NZ_JWIC01000007.1"/>
</dbReference>